<gene>
    <name evidence="3" type="ORF">CASFOL_010905</name>
</gene>
<accession>A0ABD3DU07</accession>
<feature type="region of interest" description="Disordered" evidence="1">
    <location>
        <begin position="531"/>
        <end position="550"/>
    </location>
</feature>
<protein>
    <recommendedName>
        <fullName evidence="2">DUF1985 domain-containing protein</fullName>
    </recommendedName>
</protein>
<proteinExistence type="predicted"/>
<keyword evidence="4" id="KW-1185">Reference proteome</keyword>
<evidence type="ECO:0000313" key="3">
    <source>
        <dbReference type="EMBL" id="KAL3645725.1"/>
    </source>
</evidence>
<evidence type="ECO:0000313" key="4">
    <source>
        <dbReference type="Proteomes" id="UP001632038"/>
    </source>
</evidence>
<feature type="compositionally biased region" description="Polar residues" evidence="1">
    <location>
        <begin position="533"/>
        <end position="547"/>
    </location>
</feature>
<dbReference type="Pfam" id="PF09331">
    <property type="entry name" value="DUF1985"/>
    <property type="match status" value="1"/>
</dbReference>
<feature type="compositionally biased region" description="Acidic residues" evidence="1">
    <location>
        <begin position="566"/>
        <end position="576"/>
    </location>
</feature>
<organism evidence="3 4">
    <name type="scientific">Castilleja foliolosa</name>
    <dbReference type="NCBI Taxonomy" id="1961234"/>
    <lineage>
        <taxon>Eukaryota</taxon>
        <taxon>Viridiplantae</taxon>
        <taxon>Streptophyta</taxon>
        <taxon>Embryophyta</taxon>
        <taxon>Tracheophyta</taxon>
        <taxon>Spermatophyta</taxon>
        <taxon>Magnoliopsida</taxon>
        <taxon>eudicotyledons</taxon>
        <taxon>Gunneridae</taxon>
        <taxon>Pentapetalae</taxon>
        <taxon>asterids</taxon>
        <taxon>lamiids</taxon>
        <taxon>Lamiales</taxon>
        <taxon>Orobanchaceae</taxon>
        <taxon>Pedicularideae</taxon>
        <taxon>Castillejinae</taxon>
        <taxon>Castilleja</taxon>
    </lineage>
</organism>
<dbReference type="Proteomes" id="UP001632038">
    <property type="component" value="Unassembled WGS sequence"/>
</dbReference>
<reference evidence="4" key="1">
    <citation type="journal article" date="2024" name="IScience">
        <title>Strigolactones Initiate the Formation of Haustorium-like Structures in Castilleja.</title>
        <authorList>
            <person name="Buerger M."/>
            <person name="Peterson D."/>
            <person name="Chory J."/>
        </authorList>
    </citation>
    <scope>NUCLEOTIDE SEQUENCE [LARGE SCALE GENOMIC DNA]</scope>
</reference>
<dbReference type="PANTHER" id="PTHR34380:SF1">
    <property type="entry name" value="OS01G0221300 PROTEIN"/>
    <property type="match status" value="1"/>
</dbReference>
<evidence type="ECO:0000259" key="2">
    <source>
        <dbReference type="Pfam" id="PF09331"/>
    </source>
</evidence>
<feature type="region of interest" description="Disordered" evidence="1">
    <location>
        <begin position="560"/>
        <end position="581"/>
    </location>
</feature>
<sequence length="708" mass="80805">MDPATLRQGSPAQEVQWTWKREGRNLTRAKLQLWSRRVIVEQIAEELKLIGDEVYQDFLKSCFGFLMRFDTKGVACNGALHCLFAREVIKADANPDELWYRVGGRFIRFSKYEYALVTGLSFEPSTFDPSAKHHPPENGLFLRHYRGRRLKIVTLLHDFTDGAFRESPADALKVAKLLMVYFLLFGLHESRTYIDEWAWTLIEDTNQWETFTWGKYTYQNLLGYIQRLPTKLNHLAKPSYRVCGYVWAFLTWAFEAIPEFGLTCGVLRCDDVLPRCLRWKYRRPAQGLDMGGILDGQIEVHSTLEPSAEEQRQPYWEHIHDDLRSSVCYTLKKTRKSVNSLKKTRKSVNSLKKTRRSVNSSVDCALPVSSPQRLRATSTLNSCHTSAAPMNRKRKRSDKLITRAPRKIARQEKTIQKEVLRIVRQELPSVIRQEVHLALKELSSLRDTSDDLHTTTPDIVNVQCDEAEVGGPVVPRDFEKYKCLETMVVKMGTEILDLRHEKLAAIKTIEELRLKLFEADKVVEELKLKKPESNQTVDESGNGSRSSELSKKGKIVMELNGLSDEASTEDSEDDSCTDSKMDDLVASLPSEKLGRKWTCEVDLFRALQQDEELCMDAVCALYRQHNVARKSKGHSNNGGFDLVDSMSGCALAEYLIGGDGELRLRKSVSEVKIERPDVISQCRKLATTYVEKLFAMYCAAGDPFFGQS</sequence>
<dbReference type="PANTHER" id="PTHR34380">
    <property type="entry name" value="BNAA03G12380D PROTEIN"/>
    <property type="match status" value="1"/>
</dbReference>
<dbReference type="InterPro" id="IPR015410">
    <property type="entry name" value="DUF1985"/>
</dbReference>
<name>A0ABD3DU07_9LAMI</name>
<comment type="caution">
    <text evidence="3">The sequence shown here is derived from an EMBL/GenBank/DDBJ whole genome shotgun (WGS) entry which is preliminary data.</text>
</comment>
<dbReference type="AlphaFoldDB" id="A0ABD3DU07"/>
<feature type="domain" description="DUF1985" evidence="2">
    <location>
        <begin position="94"/>
        <end position="222"/>
    </location>
</feature>
<dbReference type="EMBL" id="JAVIJP010000013">
    <property type="protein sequence ID" value="KAL3645725.1"/>
    <property type="molecule type" value="Genomic_DNA"/>
</dbReference>
<evidence type="ECO:0000256" key="1">
    <source>
        <dbReference type="SAM" id="MobiDB-lite"/>
    </source>
</evidence>